<comment type="caution">
    <text evidence="3">The sequence shown here is derived from an EMBL/GenBank/DDBJ whole genome shotgun (WGS) entry which is preliminary data.</text>
</comment>
<dbReference type="GO" id="GO:0005509">
    <property type="term" value="F:calcium ion binding"/>
    <property type="evidence" value="ECO:0007669"/>
    <property type="project" value="InterPro"/>
</dbReference>
<gene>
    <name evidence="3" type="ORF">PPRIM_AZ9-3.1.T1180182</name>
</gene>
<dbReference type="OMA" id="GDDWINY"/>
<dbReference type="Proteomes" id="UP000688137">
    <property type="component" value="Unassembled WGS sequence"/>
</dbReference>
<feature type="compositionally biased region" description="Basic and acidic residues" evidence="1">
    <location>
        <begin position="77"/>
        <end position="86"/>
    </location>
</feature>
<dbReference type="InterPro" id="IPR002048">
    <property type="entry name" value="EF_hand_dom"/>
</dbReference>
<sequence length="514" mass="60842">MIRFGKSSQQTTKNPKKPDNLEILTLLDNCTLIFKDDRIALRNMVKDGNQDVISILNNYKKITNPKEMSTELRKYLRKKGEKENEKAPQCQSPKSNNNQKLFQQQPQQFPNSQKKSCPDLWKSADTSSPKIINLAKTKEITNDVQLSEIILTDRNQNETKDLEKIQYYSTNNQQYIQQLQPTFDKSERNSNTIQQDSEILYSQNQQFLEKDIDINEKNDYIESESSNESILKQMTEPPLQLIQDQTIKNDIKPTQLFSSQNSSYLQINIAQSYLQPALTQQPDLQQNFKQSVEQQNKERIQVGDPHQSYSFFNYQDCQILAQTQYKHLFTNWPTLLHKLDKPEYIPNYKSVLYIDTTPEYLFSLLFPNSAYIRINYFQFSNQLKQTSLQINIDELFKVLDKDGDDWINYRETGSILESICLQQEQPRNFIRELFESLKQPQSSSNAITLIDLQQLERIYQFQFARQLMQEIDIYQNGNLTYWDLFMHRDIYLMQKLCELVIQQQDQYNNQEQQQ</sequence>
<dbReference type="EMBL" id="CAJJDM010000121">
    <property type="protein sequence ID" value="CAD8102582.1"/>
    <property type="molecule type" value="Genomic_DNA"/>
</dbReference>
<evidence type="ECO:0000259" key="2">
    <source>
        <dbReference type="PROSITE" id="PS50222"/>
    </source>
</evidence>
<reference evidence="3" key="1">
    <citation type="submission" date="2021-01" db="EMBL/GenBank/DDBJ databases">
        <authorList>
            <consortium name="Genoscope - CEA"/>
            <person name="William W."/>
        </authorList>
    </citation>
    <scope>NUCLEOTIDE SEQUENCE</scope>
</reference>
<evidence type="ECO:0000313" key="3">
    <source>
        <dbReference type="EMBL" id="CAD8102582.1"/>
    </source>
</evidence>
<name>A0A8S1PH84_PARPR</name>
<evidence type="ECO:0000313" key="4">
    <source>
        <dbReference type="Proteomes" id="UP000688137"/>
    </source>
</evidence>
<feature type="region of interest" description="Disordered" evidence="1">
    <location>
        <begin position="77"/>
        <end position="98"/>
    </location>
</feature>
<keyword evidence="4" id="KW-1185">Reference proteome</keyword>
<dbReference type="PROSITE" id="PS50222">
    <property type="entry name" value="EF_HAND_2"/>
    <property type="match status" value="1"/>
</dbReference>
<organism evidence="3 4">
    <name type="scientific">Paramecium primaurelia</name>
    <dbReference type="NCBI Taxonomy" id="5886"/>
    <lineage>
        <taxon>Eukaryota</taxon>
        <taxon>Sar</taxon>
        <taxon>Alveolata</taxon>
        <taxon>Ciliophora</taxon>
        <taxon>Intramacronucleata</taxon>
        <taxon>Oligohymenophorea</taxon>
        <taxon>Peniculida</taxon>
        <taxon>Parameciidae</taxon>
        <taxon>Paramecium</taxon>
    </lineage>
</organism>
<protein>
    <recommendedName>
        <fullName evidence="2">EF-hand domain-containing protein</fullName>
    </recommendedName>
</protein>
<feature type="domain" description="EF-hand" evidence="2">
    <location>
        <begin position="387"/>
        <end position="422"/>
    </location>
</feature>
<dbReference type="AlphaFoldDB" id="A0A8S1PH84"/>
<proteinExistence type="predicted"/>
<evidence type="ECO:0000256" key="1">
    <source>
        <dbReference type="SAM" id="MobiDB-lite"/>
    </source>
</evidence>
<accession>A0A8S1PH84</accession>